<sequence length="537" mass="56077">MANTFKKVIDRMMWAQVAPSPNAHAAGTSMCADMRSDLSRNPFAYNLVSASILNRYNIVTKSWQLAVNPGLGGTFAAGAAAAFVPSFAAVGTIAAGATTTSFTLSTALPSAVGVNMLANRGGSGEYGFKIRLIDTVAGKTEERFIVGNTGGTTPTITVDNAFTFTPATGARYELLSGRVMMLSAGTLAATIWRSFEVATNTLASLTNTNLPATVATDSAIMVLDEQYTPFNHEPGEGMVKGAFQYDNNIVARMALSATAAAASTLTGQATLGDAVVAANEYRNFQVRIVADATTPASVGQRRIIASHTAGPSPVYTLGTAWTTTPSAAAKFVIELPNQLLLRSSATTAVYTYNYSDAAQNNGTNTIAAGSWSTTYFGAAPAANAAGNLWCPSFGIQPDAARNARHSHCFFFRGGAVTLDLLDIAGGTTGTWSGAVVYDGGVSAFGAGTTGCYSPFGQEGRMHYINVYAAGAISQVFRFDCKNRVFSPYTPTDFIQSGTAAIGSRMAAYAAIDGTDKYDVVLLQSHLATISQELIPLV</sequence>
<name>A0A6J5NPR1_9CAUD</name>
<organism evidence="1">
    <name type="scientific">uncultured Caudovirales phage</name>
    <dbReference type="NCBI Taxonomy" id="2100421"/>
    <lineage>
        <taxon>Viruses</taxon>
        <taxon>Duplodnaviria</taxon>
        <taxon>Heunggongvirae</taxon>
        <taxon>Uroviricota</taxon>
        <taxon>Caudoviricetes</taxon>
        <taxon>Peduoviridae</taxon>
        <taxon>Maltschvirus</taxon>
        <taxon>Maltschvirus maltsch</taxon>
    </lineage>
</organism>
<proteinExistence type="predicted"/>
<evidence type="ECO:0000313" key="1">
    <source>
        <dbReference type="EMBL" id="CAB4159115.1"/>
    </source>
</evidence>
<gene>
    <name evidence="1" type="ORF">UFOVP703_61</name>
</gene>
<accession>A0A6J5NPR1</accession>
<dbReference type="EMBL" id="LR796673">
    <property type="protein sequence ID" value="CAB4159115.1"/>
    <property type="molecule type" value="Genomic_DNA"/>
</dbReference>
<reference evidence="1" key="1">
    <citation type="submission" date="2020-04" db="EMBL/GenBank/DDBJ databases">
        <authorList>
            <person name="Chiriac C."/>
            <person name="Salcher M."/>
            <person name="Ghai R."/>
            <person name="Kavagutti S V."/>
        </authorList>
    </citation>
    <scope>NUCLEOTIDE SEQUENCE</scope>
</reference>
<protein>
    <submittedName>
        <fullName evidence="1">Uncharacterized protein</fullName>
    </submittedName>
</protein>